<dbReference type="OrthoDB" id="5495375at2"/>
<proteinExistence type="predicted"/>
<dbReference type="Pfam" id="PF12697">
    <property type="entry name" value="Abhydrolase_6"/>
    <property type="match status" value="1"/>
</dbReference>
<evidence type="ECO:0000259" key="2">
    <source>
        <dbReference type="Pfam" id="PF12697"/>
    </source>
</evidence>
<dbReference type="PRINTS" id="PR00111">
    <property type="entry name" value="ABHYDROLASE"/>
</dbReference>
<organism evidence="3 4">
    <name type="scientific">Brachybacterium muris UCD-AY4</name>
    <dbReference type="NCBI Taxonomy" id="1249481"/>
    <lineage>
        <taxon>Bacteria</taxon>
        <taxon>Bacillati</taxon>
        <taxon>Actinomycetota</taxon>
        <taxon>Actinomycetes</taxon>
        <taxon>Micrococcales</taxon>
        <taxon>Dermabacteraceae</taxon>
        <taxon>Brachybacterium</taxon>
    </lineage>
</organism>
<protein>
    <submittedName>
        <fullName evidence="3">Lysophospholipase</fullName>
    </submittedName>
</protein>
<comment type="caution">
    <text evidence="3">The sequence shown here is derived from an EMBL/GenBank/DDBJ whole genome shotgun (WGS) entry which is preliminary data.</text>
</comment>
<dbReference type="HOGENOM" id="CLU_020336_50_4_11"/>
<keyword evidence="1" id="KW-0378">Hydrolase</keyword>
<dbReference type="GO" id="GO:0016020">
    <property type="term" value="C:membrane"/>
    <property type="evidence" value="ECO:0007669"/>
    <property type="project" value="TreeGrafter"/>
</dbReference>
<evidence type="ECO:0000313" key="4">
    <source>
        <dbReference type="Proteomes" id="UP000019754"/>
    </source>
</evidence>
<dbReference type="PANTHER" id="PTHR43798">
    <property type="entry name" value="MONOACYLGLYCEROL LIPASE"/>
    <property type="match status" value="1"/>
</dbReference>
<dbReference type="Proteomes" id="UP000019754">
    <property type="component" value="Unassembled WGS sequence"/>
</dbReference>
<name>A0A022KRL3_9MICO</name>
<dbReference type="Gene3D" id="3.40.50.1820">
    <property type="entry name" value="alpha/beta hydrolase"/>
    <property type="match status" value="1"/>
</dbReference>
<evidence type="ECO:0000313" key="3">
    <source>
        <dbReference type="EMBL" id="EYT48287.1"/>
    </source>
</evidence>
<evidence type="ECO:0000256" key="1">
    <source>
        <dbReference type="ARBA" id="ARBA00022801"/>
    </source>
</evidence>
<sequence length="253" mass="26596">MSSEAVVLVHGTRTSHSQWDRQMPALRAAGYTVVAPDLPGHGTRRGEPFTLDAAITAITDAIALGATLTGSDDGAAECRVHLVGSSLGGMLAIHAAAARPAALASLTVCGGTVQPTPRTARLYGRLLELVDSLPGGADGSSRLFELLLGPDGTRAYLRGGRAPAEVAMPSFDAVASLDLRADLARIEVAVTFLHGRFDQMRVHERSFVASTRKGRLVVLPYGTHMVNLNMPERFNADLLRVLARASAPPTLGS</sequence>
<dbReference type="PANTHER" id="PTHR43798:SF31">
    <property type="entry name" value="AB HYDROLASE SUPERFAMILY PROTEIN YCLE"/>
    <property type="match status" value="1"/>
</dbReference>
<dbReference type="GO" id="GO:0016787">
    <property type="term" value="F:hydrolase activity"/>
    <property type="evidence" value="ECO:0007669"/>
    <property type="project" value="UniProtKB-KW"/>
</dbReference>
<dbReference type="AlphaFoldDB" id="A0A022KRL3"/>
<dbReference type="STRING" id="1249481.D641_0112545"/>
<dbReference type="SUPFAM" id="SSF53474">
    <property type="entry name" value="alpha/beta-Hydrolases"/>
    <property type="match status" value="1"/>
</dbReference>
<feature type="domain" description="AB hydrolase-1" evidence="2">
    <location>
        <begin position="6"/>
        <end position="236"/>
    </location>
</feature>
<gene>
    <name evidence="3" type="ORF">D641_0112545</name>
</gene>
<dbReference type="RefSeq" id="WP_017823852.1">
    <property type="nucleotide sequence ID" value="NZ_AORC01000016.1"/>
</dbReference>
<dbReference type="InterPro" id="IPR050266">
    <property type="entry name" value="AB_hydrolase_sf"/>
</dbReference>
<keyword evidence="4" id="KW-1185">Reference proteome</keyword>
<dbReference type="InterPro" id="IPR000073">
    <property type="entry name" value="AB_hydrolase_1"/>
</dbReference>
<reference evidence="3 4" key="1">
    <citation type="journal article" date="2013" name="Genome Announc.">
        <title>Draft genome sequence of an Actinobacterium, Brachybacterium muris strain UCD-AY4.</title>
        <authorList>
            <person name="Lo J.R."/>
            <person name="Lang J.M."/>
            <person name="Darling A.E."/>
            <person name="Eisen J.A."/>
            <person name="Coil D.A."/>
        </authorList>
    </citation>
    <scope>NUCLEOTIDE SEQUENCE [LARGE SCALE GENOMIC DNA]</scope>
    <source>
        <strain evidence="3 4">UCD-AY4</strain>
    </source>
</reference>
<dbReference type="EMBL" id="AORC01000016">
    <property type="protein sequence ID" value="EYT48287.1"/>
    <property type="molecule type" value="Genomic_DNA"/>
</dbReference>
<dbReference type="InterPro" id="IPR029058">
    <property type="entry name" value="AB_hydrolase_fold"/>
</dbReference>
<accession>A0A022KRL3</accession>